<dbReference type="InterPro" id="IPR010839">
    <property type="entry name" value="AtuA_N"/>
</dbReference>
<accession>A0A7J9DB53</accession>
<dbReference type="Proteomes" id="UP000593568">
    <property type="component" value="Unassembled WGS sequence"/>
</dbReference>
<reference evidence="3 4" key="1">
    <citation type="journal article" date="2019" name="Genome Biol. Evol.">
        <title>Insights into the evolution of the New World diploid cottons (Gossypium, subgenus Houzingenia) based on genome sequencing.</title>
        <authorList>
            <person name="Grover C.E."/>
            <person name="Arick M.A. 2nd"/>
            <person name="Thrash A."/>
            <person name="Conover J.L."/>
            <person name="Sanders W.S."/>
            <person name="Peterson D.G."/>
            <person name="Frelichowski J.E."/>
            <person name="Scheffler J.A."/>
            <person name="Scheffler B.E."/>
            <person name="Wendel J.F."/>
        </authorList>
    </citation>
    <scope>NUCLEOTIDE SEQUENCE [LARGE SCALE GENOMIC DNA]</scope>
    <source>
        <strain evidence="3">8</strain>
        <tissue evidence="3">Leaf</tissue>
    </source>
</reference>
<evidence type="ECO:0000259" key="2">
    <source>
        <dbReference type="Pfam" id="PF23544"/>
    </source>
</evidence>
<keyword evidence="4" id="KW-1185">Reference proteome</keyword>
<sequence length="703" mass="76853">MAAKKLLNRVKELNYIVLECLAERTLAERYQAMASGGDGYDSNISEWMSLLLPLAVDRGTCIITNMGAMDPVSAREKVLEVASSLGIRLSVAVAHEVFVNESGMLINNILGLQMRNIFKYSGSGSLPEKLVNMEGGVSTYLGAAPIVACLERYRPNVLITSRVADAALFLAPMVYELGWNWDDLELLAQGSLAGHLLECGCQLTGGYFMHPVSLCCIFSNLADKNRNLSFPSLLDLSLPYAEISSSGEICVMKAEGSGGILNFGTCAEQLLYEVGDPSAYITPDVVVDFRGVTFQPLSRSKVLCIGAKPSAHPVPDKLLQLIPKVTFYPEGNPVVTSLQPLSPASPPSSYLNYFLVTDITSLGLMSSKVVSMHSNLSCFQHRGWKGWGEISYGGYECVKRAKAAELLVRSWMEEAFPGVSSCILSYIIGLDSLKATSIGNHLSTWRASEDIRLRMDGLFQEKKHAQQLAKEFTALYTNGPAGGGGISSLVLDNANGSYAVFMYAWMASFFFGSMIFIGREHVFWRIGAKQTEVSEHVFADVTKACISAELALPPFQQEDMQNSCLEYGLSSEISLSAAQSGQKIPLYSIAHSRAGDKGNDLNFSVIPHCPQNFEMLKLIITPQWVKSVVSVLLDASPKAIDETKQLVNEDNEKVEIYEVHGIQSLNVVVRNILDGGVNCSRRIDRHGKCISDLILCQHVLPKF</sequence>
<organism evidence="3 4">
    <name type="scientific">Gossypium trilobum</name>
    <dbReference type="NCBI Taxonomy" id="34281"/>
    <lineage>
        <taxon>Eukaryota</taxon>
        <taxon>Viridiplantae</taxon>
        <taxon>Streptophyta</taxon>
        <taxon>Embryophyta</taxon>
        <taxon>Tracheophyta</taxon>
        <taxon>Spermatophyta</taxon>
        <taxon>Magnoliopsida</taxon>
        <taxon>eudicotyledons</taxon>
        <taxon>Gunneridae</taxon>
        <taxon>Pentapetalae</taxon>
        <taxon>rosids</taxon>
        <taxon>malvids</taxon>
        <taxon>Malvales</taxon>
        <taxon>Malvaceae</taxon>
        <taxon>Malvoideae</taxon>
        <taxon>Gossypium</taxon>
    </lineage>
</organism>
<dbReference type="PANTHER" id="PTHR47472">
    <property type="entry name" value="PROPIONYL-COA CARBOXYLASE"/>
    <property type="match status" value="1"/>
</dbReference>
<name>A0A7J9DB53_9ROSI</name>
<feature type="domain" description="Acyclic terpene utilisation N-terminal" evidence="1">
    <location>
        <begin position="376"/>
        <end position="488"/>
    </location>
</feature>
<dbReference type="PANTHER" id="PTHR47472:SF1">
    <property type="entry name" value="DUF1446-DOMAIN-CONTAINING PROTEIN"/>
    <property type="match status" value="1"/>
</dbReference>
<proteinExistence type="predicted"/>
<evidence type="ECO:0000313" key="4">
    <source>
        <dbReference type="Proteomes" id="UP000593568"/>
    </source>
</evidence>
<dbReference type="Pfam" id="PF23544">
    <property type="entry name" value="AtuA_ferredoxin"/>
    <property type="match status" value="1"/>
</dbReference>
<dbReference type="InterPro" id="IPR056362">
    <property type="entry name" value="AtuA-like_ferredoxin_dom"/>
</dbReference>
<dbReference type="Pfam" id="PF07287">
    <property type="entry name" value="AtuA"/>
    <property type="match status" value="2"/>
</dbReference>
<comment type="caution">
    <text evidence="3">The sequence shown here is derived from an EMBL/GenBank/DDBJ whole genome shotgun (WGS) entry which is preliminary data.</text>
</comment>
<protein>
    <submittedName>
        <fullName evidence="3">Uncharacterized protein</fullName>
    </submittedName>
</protein>
<evidence type="ECO:0000313" key="3">
    <source>
        <dbReference type="EMBL" id="MBA0757967.1"/>
    </source>
</evidence>
<dbReference type="AlphaFoldDB" id="A0A7J9DB53"/>
<feature type="domain" description="AtuA-like ferredoxin-fold" evidence="2">
    <location>
        <begin position="584"/>
        <end position="699"/>
    </location>
</feature>
<dbReference type="EMBL" id="JABEZW010000001">
    <property type="protein sequence ID" value="MBA0757967.1"/>
    <property type="molecule type" value="Genomic_DNA"/>
</dbReference>
<evidence type="ECO:0000259" key="1">
    <source>
        <dbReference type="Pfam" id="PF07287"/>
    </source>
</evidence>
<feature type="domain" description="Acyclic terpene utilisation N-terminal" evidence="1">
    <location>
        <begin position="3"/>
        <end position="317"/>
    </location>
</feature>
<gene>
    <name evidence="3" type="ORF">Gotri_021009</name>
</gene>